<evidence type="ECO:0000256" key="1">
    <source>
        <dbReference type="ARBA" id="ARBA00006484"/>
    </source>
</evidence>
<dbReference type="PANTHER" id="PTHR24320:SF282">
    <property type="entry name" value="WW DOMAIN-CONTAINING OXIDOREDUCTASE"/>
    <property type="match status" value="1"/>
</dbReference>
<keyword evidence="7" id="KW-1185">Reference proteome</keyword>
<evidence type="ECO:0000256" key="4">
    <source>
        <dbReference type="SAM" id="Phobius"/>
    </source>
</evidence>
<keyword evidence="3" id="KW-0560">Oxidoreductase</keyword>
<evidence type="ECO:0000256" key="3">
    <source>
        <dbReference type="ARBA" id="ARBA00023002"/>
    </source>
</evidence>
<evidence type="ECO:0000256" key="2">
    <source>
        <dbReference type="ARBA" id="ARBA00022857"/>
    </source>
</evidence>
<dbReference type="AlphaFoldDB" id="A0A1Z5JZA0"/>
<reference evidence="6 7" key="1">
    <citation type="journal article" date="2015" name="Plant Cell">
        <title>Oil accumulation by the oleaginous diatom Fistulifera solaris as revealed by the genome and transcriptome.</title>
        <authorList>
            <person name="Tanaka T."/>
            <person name="Maeda Y."/>
            <person name="Veluchamy A."/>
            <person name="Tanaka M."/>
            <person name="Abida H."/>
            <person name="Marechal E."/>
            <person name="Bowler C."/>
            <person name="Muto M."/>
            <person name="Sunaga Y."/>
            <person name="Tanaka M."/>
            <person name="Yoshino T."/>
            <person name="Taniguchi T."/>
            <person name="Fukuda Y."/>
            <person name="Nemoto M."/>
            <person name="Matsumoto M."/>
            <person name="Wong P.S."/>
            <person name="Aburatani S."/>
            <person name="Fujibuchi W."/>
        </authorList>
    </citation>
    <scope>NUCLEOTIDE SEQUENCE [LARGE SCALE GENOMIC DNA]</scope>
    <source>
        <strain evidence="6 7">JPCC DA0580</strain>
    </source>
</reference>
<organism evidence="6 7">
    <name type="scientific">Fistulifera solaris</name>
    <name type="common">Oleaginous diatom</name>
    <dbReference type="NCBI Taxonomy" id="1519565"/>
    <lineage>
        <taxon>Eukaryota</taxon>
        <taxon>Sar</taxon>
        <taxon>Stramenopiles</taxon>
        <taxon>Ochrophyta</taxon>
        <taxon>Bacillariophyta</taxon>
        <taxon>Bacillariophyceae</taxon>
        <taxon>Bacillariophycidae</taxon>
        <taxon>Naviculales</taxon>
        <taxon>Naviculaceae</taxon>
        <taxon>Fistulifera</taxon>
    </lineage>
</organism>
<feature type="chain" id="PRO_5012057522" evidence="5">
    <location>
        <begin position="19"/>
        <end position="385"/>
    </location>
</feature>
<dbReference type="Pfam" id="PF00106">
    <property type="entry name" value="adh_short"/>
    <property type="match status" value="1"/>
</dbReference>
<comment type="similarity">
    <text evidence="1">Belongs to the short-chain dehydrogenases/reductases (SDR) family.</text>
</comment>
<dbReference type="PRINTS" id="PR00081">
    <property type="entry name" value="GDHRDH"/>
</dbReference>
<dbReference type="Proteomes" id="UP000198406">
    <property type="component" value="Unassembled WGS sequence"/>
</dbReference>
<proteinExistence type="inferred from homology"/>
<evidence type="ECO:0000313" key="6">
    <source>
        <dbReference type="EMBL" id="GAX19350.1"/>
    </source>
</evidence>
<keyword evidence="2" id="KW-0521">NADP</keyword>
<comment type="caution">
    <text evidence="6">The sequence shown here is derived from an EMBL/GenBank/DDBJ whole genome shotgun (WGS) entry which is preliminary data.</text>
</comment>
<feature type="transmembrane region" description="Helical" evidence="4">
    <location>
        <begin position="327"/>
        <end position="348"/>
    </location>
</feature>
<dbReference type="EMBL" id="BDSP01000136">
    <property type="protein sequence ID" value="GAX19350.1"/>
    <property type="molecule type" value="Genomic_DNA"/>
</dbReference>
<protein>
    <submittedName>
        <fullName evidence="6">Uncharacterized protein</fullName>
    </submittedName>
</protein>
<evidence type="ECO:0000256" key="5">
    <source>
        <dbReference type="SAM" id="SignalP"/>
    </source>
</evidence>
<dbReference type="Gene3D" id="3.40.50.720">
    <property type="entry name" value="NAD(P)-binding Rossmann-like Domain"/>
    <property type="match status" value="1"/>
</dbReference>
<name>A0A1Z5JZA0_FISSO</name>
<dbReference type="OrthoDB" id="191139at2759"/>
<dbReference type="GO" id="GO:0016491">
    <property type="term" value="F:oxidoreductase activity"/>
    <property type="evidence" value="ECO:0007669"/>
    <property type="project" value="UniProtKB-KW"/>
</dbReference>
<keyword evidence="4" id="KW-0812">Transmembrane</keyword>
<dbReference type="PANTHER" id="PTHR24320">
    <property type="entry name" value="RETINOL DEHYDROGENASE"/>
    <property type="match status" value="1"/>
</dbReference>
<dbReference type="InParanoid" id="A0A1Z5JZA0"/>
<keyword evidence="4" id="KW-0472">Membrane</keyword>
<keyword evidence="4" id="KW-1133">Transmembrane helix</keyword>
<keyword evidence="5" id="KW-0732">Signal</keyword>
<dbReference type="SUPFAM" id="SSF51735">
    <property type="entry name" value="NAD(P)-binding Rossmann-fold domains"/>
    <property type="match status" value="1"/>
</dbReference>
<dbReference type="InterPro" id="IPR002347">
    <property type="entry name" value="SDR_fam"/>
</dbReference>
<sequence length="385" mass="42102">MWQLPILVTLVVVLAALAAVPHREIDWKGTVIPLAQKYYDLKDTTNDEPLRGKIVVVTGCTSGIGLSMTKALSKLGATVVGIGRSSTKLNQLKEEVSTVQPFVADFTDLASVAKAADEILSQYDHIDILINNAGMHDGLNNWKGNRVSAQGHDMVFTVNYLSHFLLTEKLSAAMHNNATQRPTIVQVASSFHYSVDGSDLLAQGTDNIPVAAKKGGNSGLGGLLRSSRSYSNSKLAQILHARALRRRHPLWSKSSKARIVSVCPGIVGTNIGGRTFKKAMDLGFPVEGWGIATPLMAMFMDGDKGDYLTSASVFGLAFLSDYFHHPMFYFTGVRDAIVWMFLFIVGAFQRVTARVASQRSSVESYDETLEDSLYQWSLHAVQEFL</sequence>
<accession>A0A1Z5JZA0</accession>
<dbReference type="InterPro" id="IPR036291">
    <property type="entry name" value="NAD(P)-bd_dom_sf"/>
</dbReference>
<evidence type="ECO:0000313" key="7">
    <source>
        <dbReference type="Proteomes" id="UP000198406"/>
    </source>
</evidence>
<feature type="signal peptide" evidence="5">
    <location>
        <begin position="1"/>
        <end position="18"/>
    </location>
</feature>
<gene>
    <name evidence="6" type="ORF">FisN_4Lh071</name>
</gene>